<dbReference type="Pfam" id="PF00491">
    <property type="entry name" value="Arginase"/>
    <property type="match status" value="1"/>
</dbReference>
<comment type="similarity">
    <text evidence="4">Belongs to the arginase family.</text>
</comment>
<dbReference type="GO" id="GO:0005829">
    <property type="term" value="C:cytosol"/>
    <property type="evidence" value="ECO:0007669"/>
    <property type="project" value="TreeGrafter"/>
</dbReference>
<dbReference type="EMBL" id="SNZK01000002">
    <property type="protein sequence ID" value="TDR54638.1"/>
    <property type="molecule type" value="Genomic_DNA"/>
</dbReference>
<dbReference type="AlphaFoldDB" id="A0A4R6ZQ73"/>
<organism evidence="5 6">
    <name type="scientific">Listeria rocourtiae</name>
    <dbReference type="NCBI Taxonomy" id="647910"/>
    <lineage>
        <taxon>Bacteria</taxon>
        <taxon>Bacillati</taxon>
        <taxon>Bacillota</taxon>
        <taxon>Bacilli</taxon>
        <taxon>Bacillales</taxon>
        <taxon>Listeriaceae</taxon>
        <taxon>Listeria</taxon>
    </lineage>
</organism>
<gene>
    <name evidence="5" type="ORF">DFP96_102232</name>
</gene>
<dbReference type="STRING" id="1265846.PROCOU_17431"/>
<dbReference type="PRINTS" id="PR00116">
    <property type="entry name" value="ARGINASE"/>
</dbReference>
<dbReference type="InterPro" id="IPR006035">
    <property type="entry name" value="Ureohydrolase"/>
</dbReference>
<dbReference type="PIRSF" id="PIRSF036979">
    <property type="entry name" value="Arginase"/>
    <property type="match status" value="1"/>
</dbReference>
<dbReference type="PANTHER" id="PTHR43782">
    <property type="entry name" value="ARGINASE"/>
    <property type="match status" value="1"/>
</dbReference>
<comment type="caution">
    <text evidence="5">The sequence shown here is derived from an EMBL/GenBank/DDBJ whole genome shotgun (WGS) entry which is preliminary data.</text>
</comment>
<dbReference type="RefSeq" id="WP_133620025.1">
    <property type="nucleotide sequence ID" value="NZ_JAASUO010000002.1"/>
</dbReference>
<evidence type="ECO:0000256" key="3">
    <source>
        <dbReference type="ARBA" id="ARBA00023211"/>
    </source>
</evidence>
<evidence type="ECO:0000256" key="2">
    <source>
        <dbReference type="ARBA" id="ARBA00022801"/>
    </source>
</evidence>
<dbReference type="GO" id="GO:0004053">
    <property type="term" value="F:arginase activity"/>
    <property type="evidence" value="ECO:0007669"/>
    <property type="project" value="TreeGrafter"/>
</dbReference>
<evidence type="ECO:0000256" key="1">
    <source>
        <dbReference type="ARBA" id="ARBA00022723"/>
    </source>
</evidence>
<keyword evidence="1" id="KW-0479">Metal-binding</keyword>
<dbReference type="SUPFAM" id="SSF52768">
    <property type="entry name" value="Arginase/deacetylase"/>
    <property type="match status" value="1"/>
</dbReference>
<evidence type="ECO:0000313" key="5">
    <source>
        <dbReference type="EMBL" id="TDR54638.1"/>
    </source>
</evidence>
<proteinExistence type="inferred from homology"/>
<reference evidence="5 6" key="1">
    <citation type="submission" date="2019-03" db="EMBL/GenBank/DDBJ databases">
        <title>Genomic Encyclopedia of Type Strains, Phase III (KMG-III): the genomes of soil and plant-associated and newly described type strains.</title>
        <authorList>
            <person name="Whitman W."/>
        </authorList>
    </citation>
    <scope>NUCLEOTIDE SEQUENCE [LARGE SCALE GENOMIC DNA]</scope>
    <source>
        <strain evidence="5 6">CECT 7972</strain>
    </source>
</reference>
<dbReference type="GO" id="GO:0030145">
    <property type="term" value="F:manganese ion binding"/>
    <property type="evidence" value="ECO:0007669"/>
    <property type="project" value="TreeGrafter"/>
</dbReference>
<evidence type="ECO:0000256" key="4">
    <source>
        <dbReference type="PROSITE-ProRule" id="PRU00742"/>
    </source>
</evidence>
<evidence type="ECO:0000313" key="6">
    <source>
        <dbReference type="Proteomes" id="UP000295558"/>
    </source>
</evidence>
<accession>A0A4R6ZQ73</accession>
<sequence>MKKIGILGVPWMFHEERQGVALAPYAIRYTGVIGMLEKLVDEVVDYHNMAFLTDMEQEAILKLKDLKAITYKAKELRDIVADIKNEGSMPIIFGGDQLISLSSIAGMEDEEREQTVIWVNAHADMGRSLNHDNLCHNVMATVIGKGPEELGNIMNQRFILGDNVCILGTRRIDYDELQVIEDEKILHYEMTTVDKMGFAMVTDEIIQWLAQKKGPVHLILDVDAIDPEFTPGTDFISQGGIYWREILYFMKNLALSDKIDAITFVGLNPLNDEKNKTAQFIVSLLEAYFEVRDMQMDYF</sequence>
<dbReference type="PANTHER" id="PTHR43782:SF3">
    <property type="entry name" value="ARGINASE"/>
    <property type="match status" value="1"/>
</dbReference>
<protein>
    <submittedName>
        <fullName evidence="5">Arginase</fullName>
    </submittedName>
</protein>
<name>A0A4R6ZQ73_9LIST</name>
<keyword evidence="3" id="KW-0464">Manganese</keyword>
<dbReference type="Gene3D" id="3.40.800.10">
    <property type="entry name" value="Ureohydrolase domain"/>
    <property type="match status" value="1"/>
</dbReference>
<dbReference type="Proteomes" id="UP000295558">
    <property type="component" value="Unassembled WGS sequence"/>
</dbReference>
<dbReference type="InterPro" id="IPR023696">
    <property type="entry name" value="Ureohydrolase_dom_sf"/>
</dbReference>
<dbReference type="PROSITE" id="PS51409">
    <property type="entry name" value="ARGINASE_2"/>
    <property type="match status" value="1"/>
</dbReference>
<dbReference type="OrthoDB" id="9789727at2"/>
<keyword evidence="6" id="KW-1185">Reference proteome</keyword>
<keyword evidence="2" id="KW-0378">Hydrolase</keyword>